<gene>
    <name evidence="8" type="ORF">GA0074696_0936</name>
</gene>
<evidence type="ECO:0000256" key="4">
    <source>
        <dbReference type="ARBA" id="ARBA00022989"/>
    </source>
</evidence>
<dbReference type="CDD" id="cd06261">
    <property type="entry name" value="TM_PBP2"/>
    <property type="match status" value="1"/>
</dbReference>
<keyword evidence="5 6" id="KW-0472">Membrane</keyword>
<accession>A0A1C4V7L3</accession>
<dbReference type="AlphaFoldDB" id="A0A1C4V7L3"/>
<dbReference type="RefSeq" id="WP_088964356.1">
    <property type="nucleotide sequence ID" value="NZ_LT607410.1"/>
</dbReference>
<evidence type="ECO:0000256" key="3">
    <source>
        <dbReference type="ARBA" id="ARBA00022692"/>
    </source>
</evidence>
<proteinExistence type="inferred from homology"/>
<dbReference type="GO" id="GO:0055085">
    <property type="term" value="P:transmembrane transport"/>
    <property type="evidence" value="ECO:0007669"/>
    <property type="project" value="InterPro"/>
</dbReference>
<organism evidence="8 9">
    <name type="scientific">Micromonospora purpureochromogenes</name>
    <dbReference type="NCBI Taxonomy" id="47872"/>
    <lineage>
        <taxon>Bacteria</taxon>
        <taxon>Bacillati</taxon>
        <taxon>Actinomycetota</taxon>
        <taxon>Actinomycetes</taxon>
        <taxon>Micromonosporales</taxon>
        <taxon>Micromonosporaceae</taxon>
        <taxon>Micromonospora</taxon>
    </lineage>
</organism>
<dbReference type="InterPro" id="IPR035906">
    <property type="entry name" value="MetI-like_sf"/>
</dbReference>
<dbReference type="Gene3D" id="1.10.3720.10">
    <property type="entry name" value="MetI-like"/>
    <property type="match status" value="1"/>
</dbReference>
<name>A0A1C4V7L3_9ACTN</name>
<dbReference type="Proteomes" id="UP000198228">
    <property type="component" value="Chromosome I"/>
</dbReference>
<evidence type="ECO:0000256" key="2">
    <source>
        <dbReference type="ARBA" id="ARBA00022448"/>
    </source>
</evidence>
<evidence type="ECO:0000256" key="6">
    <source>
        <dbReference type="RuleBase" id="RU363032"/>
    </source>
</evidence>
<comment type="similarity">
    <text evidence="6">Belongs to the binding-protein-dependent transport system permease family.</text>
</comment>
<keyword evidence="3 6" id="KW-0812">Transmembrane</keyword>
<protein>
    <submittedName>
        <fullName evidence="8">Osmoprotectant transport system permease protein</fullName>
    </submittedName>
</protein>
<dbReference type="PANTHER" id="PTHR30177">
    <property type="entry name" value="GLYCINE BETAINE/L-PROLINE TRANSPORT SYSTEM PERMEASE PROTEIN PROW"/>
    <property type="match status" value="1"/>
</dbReference>
<reference evidence="8 9" key="1">
    <citation type="submission" date="2016-06" db="EMBL/GenBank/DDBJ databases">
        <authorList>
            <person name="Kjaerup R.B."/>
            <person name="Dalgaard T.S."/>
            <person name="Juul-Madsen H.R."/>
        </authorList>
    </citation>
    <scope>NUCLEOTIDE SEQUENCE [LARGE SCALE GENOMIC DNA]</scope>
    <source>
        <strain evidence="8 9">DSM 43821</strain>
    </source>
</reference>
<keyword evidence="2 6" id="KW-0813">Transport</keyword>
<dbReference type="EMBL" id="LT607410">
    <property type="protein sequence ID" value="SCE80000.1"/>
    <property type="molecule type" value="Genomic_DNA"/>
</dbReference>
<feature type="transmembrane region" description="Helical" evidence="6">
    <location>
        <begin position="101"/>
        <end position="120"/>
    </location>
</feature>
<evidence type="ECO:0000313" key="9">
    <source>
        <dbReference type="Proteomes" id="UP000198228"/>
    </source>
</evidence>
<feature type="transmembrane region" description="Helical" evidence="6">
    <location>
        <begin position="197"/>
        <end position="222"/>
    </location>
</feature>
<feature type="transmembrane region" description="Helical" evidence="6">
    <location>
        <begin position="155"/>
        <end position="177"/>
    </location>
</feature>
<evidence type="ECO:0000256" key="1">
    <source>
        <dbReference type="ARBA" id="ARBA00004141"/>
    </source>
</evidence>
<dbReference type="PROSITE" id="PS50928">
    <property type="entry name" value="ABC_TM1"/>
    <property type="match status" value="1"/>
</dbReference>
<dbReference type="GO" id="GO:0031460">
    <property type="term" value="P:glycine betaine transport"/>
    <property type="evidence" value="ECO:0007669"/>
    <property type="project" value="TreeGrafter"/>
</dbReference>
<dbReference type="PANTHER" id="PTHR30177:SF33">
    <property type="entry name" value="POSSIBLE OSMOPROTECTANT (GLYCINE BETAINE_CARNITINE_CHOLINE_L-PROLINE) TRANSPORT INTEGRAL MEMBRANE PROTEIN ABC TRANSPORTER PROZ"/>
    <property type="match status" value="1"/>
</dbReference>
<feature type="transmembrane region" description="Helical" evidence="6">
    <location>
        <begin position="73"/>
        <end position="95"/>
    </location>
</feature>
<dbReference type="GO" id="GO:0005886">
    <property type="term" value="C:plasma membrane"/>
    <property type="evidence" value="ECO:0007669"/>
    <property type="project" value="UniProtKB-SubCell"/>
</dbReference>
<keyword evidence="4 6" id="KW-1133">Transmembrane helix</keyword>
<dbReference type="InterPro" id="IPR000515">
    <property type="entry name" value="MetI-like"/>
</dbReference>
<feature type="transmembrane region" description="Helical" evidence="6">
    <location>
        <begin position="40"/>
        <end position="61"/>
    </location>
</feature>
<dbReference type="InterPro" id="IPR051204">
    <property type="entry name" value="ABC_transp_perm/SBD"/>
</dbReference>
<feature type="domain" description="ABC transmembrane type-1" evidence="7">
    <location>
        <begin position="36"/>
        <end position="219"/>
    </location>
</feature>
<sequence length="249" mass="25234">MTATAARAGTNPVEQAVVWLNDPLNWTNPGGILDRLGEHLSMSAAAVLLGCLVAWPIGLWLGHSGRGGGPVLLISNVTLAIPTLALLTILPLTFLGFGRPAVVVALAVFAVPPLLANAYTGVRQADPEARDAARGMGLSGGQVLRRVELPLAVPYLAAGFRTAAVQVVATAALASFVNGGGLGQIIRAGFGLDIAAGGGQIIAGGVLVAGLALLVEGVLALVERAVTPRPLRRVRGRAHRRAAAAVAGN</sequence>
<evidence type="ECO:0000259" key="7">
    <source>
        <dbReference type="PROSITE" id="PS50928"/>
    </source>
</evidence>
<dbReference type="SUPFAM" id="SSF161098">
    <property type="entry name" value="MetI-like"/>
    <property type="match status" value="1"/>
</dbReference>
<comment type="subcellular location">
    <subcellularLocation>
        <location evidence="6">Cell membrane</location>
        <topology evidence="6">Multi-pass membrane protein</topology>
    </subcellularLocation>
    <subcellularLocation>
        <location evidence="1">Membrane</location>
        <topology evidence="1">Multi-pass membrane protein</topology>
    </subcellularLocation>
</comment>
<evidence type="ECO:0000313" key="8">
    <source>
        <dbReference type="EMBL" id="SCE80000.1"/>
    </source>
</evidence>
<dbReference type="Pfam" id="PF00528">
    <property type="entry name" value="BPD_transp_1"/>
    <property type="match status" value="1"/>
</dbReference>
<evidence type="ECO:0000256" key="5">
    <source>
        <dbReference type="ARBA" id="ARBA00023136"/>
    </source>
</evidence>